<proteinExistence type="predicted"/>
<evidence type="ECO:0000313" key="2">
    <source>
        <dbReference type="Proteomes" id="UP000826722"/>
    </source>
</evidence>
<dbReference type="Proteomes" id="UP000826722">
    <property type="component" value="Chromosome"/>
</dbReference>
<keyword evidence="2" id="KW-1185">Reference proteome</keyword>
<reference evidence="1" key="1">
    <citation type="journal article" date="2021" name="Arch. Microbiol.">
        <title>Methyloradius palustris gen. nov., sp. nov., a methanol-oxidizing bacterium isolated from snow.</title>
        <authorList>
            <person name="Miyadera T."/>
            <person name="Kojima H."/>
            <person name="Fukui M."/>
        </authorList>
    </citation>
    <scope>NUCLEOTIDE SEQUENCE</scope>
    <source>
        <strain evidence="1">Zm11</strain>
    </source>
</reference>
<dbReference type="AlphaFoldDB" id="A0A8D5G0Z1"/>
<accession>A0A8D5G0Z1</accession>
<organism evidence="1 2">
    <name type="scientific">Methyloradius palustris</name>
    <dbReference type="NCBI Taxonomy" id="2778876"/>
    <lineage>
        <taxon>Bacteria</taxon>
        <taxon>Pseudomonadati</taxon>
        <taxon>Pseudomonadota</taxon>
        <taxon>Betaproteobacteria</taxon>
        <taxon>Nitrosomonadales</taxon>
        <taxon>Methylophilaceae</taxon>
        <taxon>Methyloradius</taxon>
    </lineage>
</organism>
<name>A0A8D5G0Z1_9PROT</name>
<evidence type="ECO:0000313" key="1">
    <source>
        <dbReference type="EMBL" id="BCM25847.1"/>
    </source>
</evidence>
<protein>
    <submittedName>
        <fullName evidence="1">Uncharacterized protein</fullName>
    </submittedName>
</protein>
<dbReference type="EMBL" id="AP024110">
    <property type="protein sequence ID" value="BCM25847.1"/>
    <property type="molecule type" value="Genomic_DNA"/>
</dbReference>
<gene>
    <name evidence="1" type="ORF">ZMTM_21060</name>
</gene>
<dbReference type="KEGG" id="mpau:ZMTM_21060"/>
<sequence>MQTKEVNPETLRQRRAVYHGLCSVLTEAEAFAALAIWDENASQSKSVFSGLNVYVRDVCTQFGKIEAQRELSQAINRALIAKSGDLTPLPESAPTATPITAQSEASEILESLSKPAPVAAAPVTPAANYGDTATITPEFQTFQVLLLAVLEHVDKQSATTGLECRDFIREVVSHLPWSEAQQQQLINLVDTGSTVQTRSYRAGQLKTMFGHLKAWLDDNIGKPASALAIEQALATAAKSSYASDYAPKLFVK</sequence>